<protein>
    <submittedName>
        <fullName evidence="1">Uncharacterized protein</fullName>
    </submittedName>
</protein>
<dbReference type="Proteomes" id="UP000230233">
    <property type="component" value="Chromosome V"/>
</dbReference>
<gene>
    <name evidence="1" type="primary">Cnig_chr_V.g20181</name>
    <name evidence="1" type="ORF">B9Z55_020181</name>
</gene>
<sequence>MPTPIQTKSLSCYSAVPIVYNRSSCTAHRSDRNSIDCDRFICRSVDASSTCQLQSGFTQLSGMFSALFSNPYPAFDGFSSSDTRINPENAL</sequence>
<proteinExistence type="predicted"/>
<evidence type="ECO:0000313" key="1">
    <source>
        <dbReference type="EMBL" id="PIC28177.1"/>
    </source>
</evidence>
<dbReference type="EMBL" id="PDUG01000005">
    <property type="protein sequence ID" value="PIC28177.1"/>
    <property type="molecule type" value="Genomic_DNA"/>
</dbReference>
<evidence type="ECO:0000313" key="2">
    <source>
        <dbReference type="Proteomes" id="UP000230233"/>
    </source>
</evidence>
<accession>A0A2G5TLN1</accession>
<dbReference type="AlphaFoldDB" id="A0A2G5TLN1"/>
<organism evidence="1 2">
    <name type="scientific">Caenorhabditis nigoni</name>
    <dbReference type="NCBI Taxonomy" id="1611254"/>
    <lineage>
        <taxon>Eukaryota</taxon>
        <taxon>Metazoa</taxon>
        <taxon>Ecdysozoa</taxon>
        <taxon>Nematoda</taxon>
        <taxon>Chromadorea</taxon>
        <taxon>Rhabditida</taxon>
        <taxon>Rhabditina</taxon>
        <taxon>Rhabditomorpha</taxon>
        <taxon>Rhabditoidea</taxon>
        <taxon>Rhabditidae</taxon>
        <taxon>Peloderinae</taxon>
        <taxon>Caenorhabditis</taxon>
    </lineage>
</organism>
<keyword evidence="2" id="KW-1185">Reference proteome</keyword>
<name>A0A2G5TLN1_9PELO</name>
<reference evidence="2" key="1">
    <citation type="submission" date="2017-10" db="EMBL/GenBank/DDBJ databases">
        <title>Rapid genome shrinkage in a self-fertile nematode reveals novel sperm competition proteins.</title>
        <authorList>
            <person name="Yin D."/>
            <person name="Schwarz E.M."/>
            <person name="Thomas C.G."/>
            <person name="Felde R.L."/>
            <person name="Korf I.F."/>
            <person name="Cutter A.D."/>
            <person name="Schartner C.M."/>
            <person name="Ralston E.J."/>
            <person name="Meyer B.J."/>
            <person name="Haag E.S."/>
        </authorList>
    </citation>
    <scope>NUCLEOTIDE SEQUENCE [LARGE SCALE GENOMIC DNA]</scope>
    <source>
        <strain evidence="2">JU1422</strain>
    </source>
</reference>
<comment type="caution">
    <text evidence="1">The sequence shown here is derived from an EMBL/GenBank/DDBJ whole genome shotgun (WGS) entry which is preliminary data.</text>
</comment>